<keyword evidence="1" id="KW-0282">Flagellum</keyword>
<dbReference type="InterPro" id="IPR010845">
    <property type="entry name" value="FlaF"/>
</dbReference>
<keyword evidence="1" id="KW-0969">Cilium</keyword>
<evidence type="ECO:0000313" key="1">
    <source>
        <dbReference type="EMBL" id="MCL6284672.1"/>
    </source>
</evidence>
<reference evidence="1" key="1">
    <citation type="submission" date="2022-05" db="EMBL/GenBank/DDBJ databases">
        <authorList>
            <person name="Park J.-S."/>
        </authorList>
    </citation>
    <scope>NUCLEOTIDE SEQUENCE</scope>
    <source>
        <strain evidence="1">2012CJ41-6</strain>
    </source>
</reference>
<dbReference type="NCBIfam" id="NF009435">
    <property type="entry name" value="PRK12794.1"/>
    <property type="match status" value="1"/>
</dbReference>
<dbReference type="Proteomes" id="UP001203880">
    <property type="component" value="Unassembled WGS sequence"/>
</dbReference>
<comment type="caution">
    <text evidence="1">The sequence shown here is derived from an EMBL/GenBank/DDBJ whole genome shotgun (WGS) entry which is preliminary data.</text>
</comment>
<sequence length="123" mass="13545">MNALATAQQAYSSNSAATRTPRDAEYETLARITHRIRAFAAGDAADYPKLAHALHDNKRLWTIFATDVASPENGLPTELRARLFYLAEFVDHHTSLVLARKANVEPLLEVNTTILRGLRSGAS</sequence>
<organism evidence="1 2">
    <name type="scientific">Ruegeria spongiae</name>
    <dbReference type="NCBI Taxonomy" id="2942209"/>
    <lineage>
        <taxon>Bacteria</taxon>
        <taxon>Pseudomonadati</taxon>
        <taxon>Pseudomonadota</taxon>
        <taxon>Alphaproteobacteria</taxon>
        <taxon>Rhodobacterales</taxon>
        <taxon>Roseobacteraceae</taxon>
        <taxon>Ruegeria</taxon>
    </lineage>
</organism>
<dbReference type="Pfam" id="PF07309">
    <property type="entry name" value="FlaF"/>
    <property type="match status" value="1"/>
</dbReference>
<proteinExistence type="predicted"/>
<evidence type="ECO:0000313" key="2">
    <source>
        <dbReference type="Proteomes" id="UP001203880"/>
    </source>
</evidence>
<dbReference type="RefSeq" id="WP_249710778.1">
    <property type="nucleotide sequence ID" value="NZ_JAMFMB010000017.1"/>
</dbReference>
<gene>
    <name evidence="1" type="primary">flaF</name>
    <name evidence="1" type="ORF">M3P21_14135</name>
</gene>
<keyword evidence="1" id="KW-0966">Cell projection</keyword>
<dbReference type="EMBL" id="JAMFMB010000017">
    <property type="protein sequence ID" value="MCL6284672.1"/>
    <property type="molecule type" value="Genomic_DNA"/>
</dbReference>
<accession>A0ABT0Q5G8</accession>
<name>A0ABT0Q5G8_9RHOB</name>
<keyword evidence="2" id="KW-1185">Reference proteome</keyword>
<protein>
    <submittedName>
        <fullName evidence="1">Flagellar biosynthesis regulator FlaF</fullName>
    </submittedName>
</protein>